<dbReference type="InterPro" id="IPR036264">
    <property type="entry name" value="Bact_exopeptidase_dim_dom"/>
</dbReference>
<dbReference type="InterPro" id="IPR010158">
    <property type="entry name" value="Amidase_Cbmase"/>
</dbReference>
<sequence length="413" mass="45786">MKTNTNRLWSTLMEMAQIGATEQGGNTRLALTDLDREGRQRLIDWASAIGMHVDFDVIGNMFLRREGLDASLPPIVMGSHLDTQPKGGRFDGIYGVLAGLEVLQCLYEQQIKTRHPIEIAVWMNEEGARFTPAMMGSGVFVGLLDQEQVRQTCDKDGISVAAELVRTGQSGELPLKRNFAAYYELHIEQGPVLEKNQNAIGVVTGGQAIIWLDIEVSGQAAHAGTTPMAMRRDAMIASAQMITALEEMILKQFPQGLITFGELSVAHSSRNTIPQAVQWTIDLRHPNDAEILKMEQRVTDYMHKIAQQRDVALGIQRHWFSPATMFDPDCIETVQIAVNELGYRHQQIVSGAGHDAIHLAKHCPTTMIFIPCENGLSHNEAENITPLQAQQGAEVLLRSVLKFDQRQQLACVS</sequence>
<dbReference type="Gene3D" id="3.40.630.10">
    <property type="entry name" value="Zn peptidases"/>
    <property type="match status" value="1"/>
</dbReference>
<dbReference type="PIRSF" id="PIRSF001235">
    <property type="entry name" value="Amidase_carbamoylase"/>
    <property type="match status" value="1"/>
</dbReference>
<dbReference type="Gene3D" id="3.30.70.360">
    <property type="match status" value="1"/>
</dbReference>
<keyword evidence="3" id="KW-0862">Zinc</keyword>
<evidence type="ECO:0000256" key="1">
    <source>
        <dbReference type="ARBA" id="ARBA00006153"/>
    </source>
</evidence>
<dbReference type="Proteomes" id="UP001256400">
    <property type="component" value="Chromosome"/>
</dbReference>
<dbReference type="NCBIfam" id="NF006771">
    <property type="entry name" value="PRK09290.1-5"/>
    <property type="match status" value="1"/>
</dbReference>
<comment type="cofactor">
    <cofactor evidence="3">
        <name>Zn(2+)</name>
        <dbReference type="ChEBI" id="CHEBI:29105"/>
    </cofactor>
    <text evidence="3">Binds 2 Zn(2+) ions per subunit.</text>
</comment>
<dbReference type="CDD" id="cd03884">
    <property type="entry name" value="M20_bAS"/>
    <property type="match status" value="1"/>
</dbReference>
<dbReference type="NCBIfam" id="NF006769">
    <property type="entry name" value="PRK09290.1-3"/>
    <property type="match status" value="1"/>
</dbReference>
<evidence type="ECO:0000313" key="5">
    <source>
        <dbReference type="EMBL" id="WND05891.1"/>
    </source>
</evidence>
<comment type="similarity">
    <text evidence="1">Belongs to the peptidase M20 family.</text>
</comment>
<evidence type="ECO:0000256" key="3">
    <source>
        <dbReference type="PIRSR" id="PIRSR001235-1"/>
    </source>
</evidence>
<feature type="binding site" evidence="3">
    <location>
        <position position="91"/>
    </location>
    <ligand>
        <name>Zn(2+)</name>
        <dbReference type="ChEBI" id="CHEBI:29105"/>
        <label>1</label>
    </ligand>
</feature>
<dbReference type="Pfam" id="PF01546">
    <property type="entry name" value="Peptidase_M20"/>
    <property type="match status" value="1"/>
</dbReference>
<evidence type="ECO:0000259" key="4">
    <source>
        <dbReference type="Pfam" id="PF07687"/>
    </source>
</evidence>
<feature type="domain" description="Peptidase M20 dimerisation" evidence="4">
    <location>
        <begin position="209"/>
        <end position="306"/>
    </location>
</feature>
<dbReference type="EMBL" id="CP134206">
    <property type="protein sequence ID" value="WND05891.1"/>
    <property type="molecule type" value="Genomic_DNA"/>
</dbReference>
<organism evidence="5 6">
    <name type="scientific">Acinetobacter soli</name>
    <dbReference type="NCBI Taxonomy" id="487316"/>
    <lineage>
        <taxon>Bacteria</taxon>
        <taxon>Pseudomonadati</taxon>
        <taxon>Pseudomonadota</taxon>
        <taxon>Gammaproteobacteria</taxon>
        <taxon>Moraxellales</taxon>
        <taxon>Moraxellaceae</taxon>
        <taxon>Acinetobacter</taxon>
    </lineage>
</organism>
<feature type="binding site" evidence="3">
    <location>
        <position position="91"/>
    </location>
    <ligand>
        <name>Zn(2+)</name>
        <dbReference type="ChEBI" id="CHEBI:29105"/>
        <label>2</label>
    </ligand>
</feature>
<dbReference type="GO" id="GO:0016813">
    <property type="term" value="F:hydrolase activity, acting on carbon-nitrogen (but not peptide) bonds, in linear amidines"/>
    <property type="evidence" value="ECO:0007669"/>
    <property type="project" value="InterPro"/>
</dbReference>
<keyword evidence="3" id="KW-0479">Metal-binding</keyword>
<evidence type="ECO:0000313" key="6">
    <source>
        <dbReference type="Proteomes" id="UP001256400"/>
    </source>
</evidence>
<dbReference type="NCBIfam" id="TIGR01879">
    <property type="entry name" value="hydantase"/>
    <property type="match status" value="1"/>
</dbReference>
<dbReference type="SUPFAM" id="SSF55031">
    <property type="entry name" value="Bacterial exopeptidase dimerisation domain"/>
    <property type="match status" value="1"/>
</dbReference>
<proteinExistence type="inferred from homology"/>
<dbReference type="AlphaFoldDB" id="A0AB38YWQ4"/>
<protein>
    <submittedName>
        <fullName evidence="5">Zn-dependent hydrolase</fullName>
    </submittedName>
</protein>
<accession>A0AB38YWQ4</accession>
<name>A0AB38YWQ4_9GAMM</name>
<feature type="binding site" evidence="3">
    <location>
        <position position="378"/>
    </location>
    <ligand>
        <name>Zn(2+)</name>
        <dbReference type="ChEBI" id="CHEBI:29105"/>
        <label>2</label>
    </ligand>
</feature>
<dbReference type="RefSeq" id="WP_025095441.1">
    <property type="nucleotide sequence ID" value="NZ_BKFD01000017.1"/>
</dbReference>
<feature type="binding site" evidence="3">
    <location>
        <position position="80"/>
    </location>
    <ligand>
        <name>Zn(2+)</name>
        <dbReference type="ChEBI" id="CHEBI:29105"/>
        <label>1</label>
    </ligand>
</feature>
<dbReference type="GO" id="GO:0046872">
    <property type="term" value="F:metal ion binding"/>
    <property type="evidence" value="ECO:0007669"/>
    <property type="project" value="UniProtKB-KW"/>
</dbReference>
<feature type="binding site" evidence="3">
    <location>
        <position position="126"/>
    </location>
    <ligand>
        <name>Zn(2+)</name>
        <dbReference type="ChEBI" id="CHEBI:29105"/>
        <label>2</label>
    </ligand>
</feature>
<dbReference type="InterPro" id="IPR011650">
    <property type="entry name" value="Peptidase_M20_dimer"/>
</dbReference>
<feature type="binding site" evidence="3">
    <location>
        <position position="186"/>
    </location>
    <ligand>
        <name>Zn(2+)</name>
        <dbReference type="ChEBI" id="CHEBI:29105"/>
        <label>1</label>
    </ligand>
</feature>
<gene>
    <name evidence="5" type="ORF">RHP80_01625</name>
</gene>
<reference evidence="5" key="1">
    <citation type="submission" date="2023-09" db="EMBL/GenBank/DDBJ databases">
        <title>Acinetobacter soli.</title>
        <authorList>
            <person name="Kim B."/>
            <person name="Kim D."/>
            <person name="Park D."/>
        </authorList>
    </citation>
    <scope>NUCLEOTIDE SEQUENCE</scope>
    <source>
        <strain evidence="5">2023.05</strain>
    </source>
</reference>
<dbReference type="InterPro" id="IPR002933">
    <property type="entry name" value="Peptidase_M20"/>
</dbReference>
<dbReference type="PANTHER" id="PTHR32494:SF5">
    <property type="entry name" value="ALLANTOATE AMIDOHYDROLASE"/>
    <property type="match status" value="1"/>
</dbReference>
<dbReference type="Pfam" id="PF07687">
    <property type="entry name" value="M20_dimer"/>
    <property type="match status" value="1"/>
</dbReference>
<evidence type="ECO:0000256" key="2">
    <source>
        <dbReference type="ARBA" id="ARBA00022801"/>
    </source>
</evidence>
<dbReference type="PANTHER" id="PTHR32494">
    <property type="entry name" value="ALLANTOATE DEIMINASE-RELATED"/>
    <property type="match status" value="1"/>
</dbReference>
<dbReference type="SUPFAM" id="SSF53187">
    <property type="entry name" value="Zn-dependent exopeptidases"/>
    <property type="match status" value="1"/>
</dbReference>
<keyword evidence="2 5" id="KW-0378">Hydrolase</keyword>